<dbReference type="PANTHER" id="PTHR35561">
    <property type="entry name" value="RNA 2',3'-CYCLIC PHOSPHODIESTERASE"/>
    <property type="match status" value="1"/>
</dbReference>
<sequence length="232" mass="27219">MQRHRVFIAINLPENIKNRLVKYQEKWLDLPVRWTRKNNIHITLVFLGNIIDEELMEIFKVVENVASKHEFFSLNLTRICYGPPQKMPPRMVWVQGEQSEELGKLQKDLESSFFTPAPESPALKDGGEWKSSWAFGARFQPNRKEKLQPLGWRGFTSPLRSHLEPESRPYSPHITLGRIKEWEFRKIEPEERPDINEEIHLTFPVESIELMESKPERGGPSYTVLNSSKLKE</sequence>
<evidence type="ECO:0000259" key="4">
    <source>
        <dbReference type="Pfam" id="PF02834"/>
    </source>
</evidence>
<keyword evidence="1 2" id="KW-0378">Hydrolase</keyword>
<evidence type="ECO:0000256" key="3">
    <source>
        <dbReference type="SAM" id="MobiDB-lite"/>
    </source>
</evidence>
<dbReference type="EMBL" id="PCRP01000004">
    <property type="protein sequence ID" value="PIP23993.1"/>
    <property type="molecule type" value="Genomic_DNA"/>
</dbReference>
<dbReference type="GO" id="GO:0008664">
    <property type="term" value="F:RNA 2',3'-cyclic 3'-phosphodiesterase activity"/>
    <property type="evidence" value="ECO:0007669"/>
    <property type="project" value="UniProtKB-EC"/>
</dbReference>
<comment type="function">
    <text evidence="2">Hydrolyzes RNA 2',3'-cyclic phosphodiester to an RNA 2'-phosphomonoester.</text>
</comment>
<dbReference type="GO" id="GO:0004113">
    <property type="term" value="F:2',3'-cyclic-nucleotide 3'-phosphodiesterase activity"/>
    <property type="evidence" value="ECO:0007669"/>
    <property type="project" value="InterPro"/>
</dbReference>
<organism evidence="5 6">
    <name type="scientific">Candidatus Nealsonbacteria bacterium CG23_combo_of_CG06-09_8_20_14_all_38_19</name>
    <dbReference type="NCBI Taxonomy" id="1974721"/>
    <lineage>
        <taxon>Bacteria</taxon>
        <taxon>Candidatus Nealsoniibacteriota</taxon>
    </lineage>
</organism>
<dbReference type="Pfam" id="PF02834">
    <property type="entry name" value="LigT_PEase"/>
    <property type="match status" value="2"/>
</dbReference>
<dbReference type="InterPro" id="IPR004175">
    <property type="entry name" value="RNA_CPDase"/>
</dbReference>
<feature type="compositionally biased region" description="Polar residues" evidence="3">
    <location>
        <begin position="223"/>
        <end position="232"/>
    </location>
</feature>
<evidence type="ECO:0000313" key="6">
    <source>
        <dbReference type="Proteomes" id="UP000230273"/>
    </source>
</evidence>
<gene>
    <name evidence="5" type="ORF">COX36_00215</name>
</gene>
<dbReference type="EC" id="3.1.4.58" evidence="2"/>
<dbReference type="InterPro" id="IPR014051">
    <property type="entry name" value="Phosphoesterase_HXTX"/>
</dbReference>
<dbReference type="Proteomes" id="UP000230273">
    <property type="component" value="Unassembled WGS sequence"/>
</dbReference>
<evidence type="ECO:0000256" key="1">
    <source>
        <dbReference type="ARBA" id="ARBA00022801"/>
    </source>
</evidence>
<comment type="catalytic activity">
    <reaction evidence="2">
        <text>a 3'-end 2',3'-cyclophospho-ribonucleotide-RNA + H2O = a 3'-end 2'-phospho-ribonucleotide-RNA + H(+)</text>
        <dbReference type="Rhea" id="RHEA:11828"/>
        <dbReference type="Rhea" id="RHEA-COMP:10464"/>
        <dbReference type="Rhea" id="RHEA-COMP:17353"/>
        <dbReference type="ChEBI" id="CHEBI:15377"/>
        <dbReference type="ChEBI" id="CHEBI:15378"/>
        <dbReference type="ChEBI" id="CHEBI:83064"/>
        <dbReference type="ChEBI" id="CHEBI:173113"/>
        <dbReference type="EC" id="3.1.4.58"/>
    </reaction>
</comment>
<evidence type="ECO:0000256" key="2">
    <source>
        <dbReference type="HAMAP-Rule" id="MF_01940"/>
    </source>
</evidence>
<dbReference type="HAMAP" id="MF_01940">
    <property type="entry name" value="RNA_CPDase"/>
    <property type="match status" value="1"/>
</dbReference>
<dbReference type="NCBIfam" id="TIGR02258">
    <property type="entry name" value="2_5_ligase"/>
    <property type="match status" value="1"/>
</dbReference>
<comment type="caution">
    <text evidence="5">The sequence shown here is derived from an EMBL/GenBank/DDBJ whole genome shotgun (WGS) entry which is preliminary data.</text>
</comment>
<protein>
    <recommendedName>
        <fullName evidence="2">RNA 2',3'-cyclic phosphodiesterase</fullName>
        <shortName evidence="2">RNA 2',3'-CPDase</shortName>
        <ecNumber evidence="2">3.1.4.58</ecNumber>
    </recommendedName>
</protein>
<dbReference type="InterPro" id="IPR009097">
    <property type="entry name" value="Cyclic_Pdiesterase"/>
</dbReference>
<dbReference type="AlphaFoldDB" id="A0A2G9YZ47"/>
<name>A0A2G9YZ47_9BACT</name>
<evidence type="ECO:0000313" key="5">
    <source>
        <dbReference type="EMBL" id="PIP23993.1"/>
    </source>
</evidence>
<dbReference type="Gene3D" id="3.90.1140.10">
    <property type="entry name" value="Cyclic phosphodiesterase"/>
    <property type="match status" value="1"/>
</dbReference>
<dbReference type="SUPFAM" id="SSF55144">
    <property type="entry name" value="LigT-like"/>
    <property type="match status" value="2"/>
</dbReference>
<dbReference type="PANTHER" id="PTHR35561:SF1">
    <property type="entry name" value="RNA 2',3'-CYCLIC PHOSPHODIESTERASE"/>
    <property type="match status" value="1"/>
</dbReference>
<feature type="short sequence motif" description="HXTX 2" evidence="2">
    <location>
        <begin position="173"/>
        <end position="176"/>
    </location>
</feature>
<feature type="domain" description="Phosphoesterase HXTX" evidence="4">
    <location>
        <begin position="160"/>
        <end position="222"/>
    </location>
</feature>
<accession>A0A2G9YZ47</accession>
<feature type="short sequence motif" description="HXTX 1" evidence="2">
    <location>
        <begin position="41"/>
        <end position="44"/>
    </location>
</feature>
<comment type="similarity">
    <text evidence="2">Belongs to the 2H phosphoesterase superfamily. ThpR family.</text>
</comment>
<feature type="active site" description="Proton donor" evidence="2">
    <location>
        <position position="41"/>
    </location>
</feature>
<reference evidence="5 6" key="1">
    <citation type="submission" date="2017-09" db="EMBL/GenBank/DDBJ databases">
        <title>Depth-based differentiation of microbial function through sediment-hosted aquifers and enrichment of novel symbionts in the deep terrestrial subsurface.</title>
        <authorList>
            <person name="Probst A.J."/>
            <person name="Ladd B."/>
            <person name="Jarett J.K."/>
            <person name="Geller-Mcgrath D.E."/>
            <person name="Sieber C.M."/>
            <person name="Emerson J.B."/>
            <person name="Anantharaman K."/>
            <person name="Thomas B.C."/>
            <person name="Malmstrom R."/>
            <person name="Stieglmeier M."/>
            <person name="Klingl A."/>
            <person name="Woyke T."/>
            <person name="Ryan C.M."/>
            <person name="Banfield J.F."/>
        </authorList>
    </citation>
    <scope>NUCLEOTIDE SEQUENCE [LARGE SCALE GENOMIC DNA]</scope>
    <source>
        <strain evidence="5">CG23_combo_of_CG06-09_8_20_14_all_38_19</strain>
    </source>
</reference>
<feature type="active site" description="Proton acceptor" evidence="2">
    <location>
        <position position="173"/>
    </location>
</feature>
<proteinExistence type="inferred from homology"/>
<feature type="region of interest" description="Disordered" evidence="3">
    <location>
        <begin position="210"/>
        <end position="232"/>
    </location>
</feature>
<feature type="domain" description="Phosphoesterase HXTX" evidence="4">
    <location>
        <begin position="11"/>
        <end position="93"/>
    </location>
</feature>